<reference evidence="5" key="1">
    <citation type="journal article" date="2023" name="Commun. Biol.">
        <title>Genome analysis of Parmales, the sister group of diatoms, reveals the evolutionary specialization of diatoms from phago-mixotrophs to photoautotrophs.</title>
        <authorList>
            <person name="Ban H."/>
            <person name="Sato S."/>
            <person name="Yoshikawa S."/>
            <person name="Yamada K."/>
            <person name="Nakamura Y."/>
            <person name="Ichinomiya M."/>
            <person name="Sato N."/>
            <person name="Blanc-Mathieu R."/>
            <person name="Endo H."/>
            <person name="Kuwata A."/>
            <person name="Ogata H."/>
        </authorList>
    </citation>
    <scope>NUCLEOTIDE SEQUENCE [LARGE SCALE GENOMIC DNA]</scope>
    <source>
        <strain evidence="5">NIES 3701</strain>
    </source>
</reference>
<feature type="region of interest" description="Disordered" evidence="2">
    <location>
        <begin position="292"/>
        <end position="315"/>
    </location>
</feature>
<evidence type="ECO:0000313" key="4">
    <source>
        <dbReference type="EMBL" id="GMH54708.1"/>
    </source>
</evidence>
<dbReference type="EMBL" id="BRXY01000029">
    <property type="protein sequence ID" value="GMH54708.1"/>
    <property type="molecule type" value="Genomic_DNA"/>
</dbReference>
<dbReference type="AlphaFoldDB" id="A0A9W7DTQ7"/>
<dbReference type="Proteomes" id="UP001165085">
    <property type="component" value="Unassembled WGS sequence"/>
</dbReference>
<feature type="compositionally biased region" description="Polar residues" evidence="2">
    <location>
        <begin position="306"/>
        <end position="315"/>
    </location>
</feature>
<accession>A0A9W7DTQ7</accession>
<keyword evidence="3" id="KW-0472">Membrane</keyword>
<keyword evidence="5" id="KW-1185">Reference proteome</keyword>
<evidence type="ECO:0000256" key="1">
    <source>
        <dbReference type="SAM" id="Coils"/>
    </source>
</evidence>
<evidence type="ECO:0000256" key="2">
    <source>
        <dbReference type="SAM" id="MobiDB-lite"/>
    </source>
</evidence>
<proteinExistence type="predicted"/>
<keyword evidence="3" id="KW-1133">Transmembrane helix</keyword>
<organism evidence="4 5">
    <name type="scientific">Triparma strigata</name>
    <dbReference type="NCBI Taxonomy" id="1606541"/>
    <lineage>
        <taxon>Eukaryota</taxon>
        <taxon>Sar</taxon>
        <taxon>Stramenopiles</taxon>
        <taxon>Ochrophyta</taxon>
        <taxon>Bolidophyceae</taxon>
        <taxon>Parmales</taxon>
        <taxon>Triparmaceae</taxon>
        <taxon>Triparma</taxon>
    </lineage>
</organism>
<gene>
    <name evidence="4" type="ORF">TrST_g5681</name>
</gene>
<sequence length="315" mass="34632">MTKTYQEDQFEAQASSTEFLTRTLEQVKAEAAESKKEVEQVKADAAESQKALEVLKAKVEQQGLKIEEQGQTIGEQGLKIVEQGQIIGTQGQTIGVQGGKIELLEGEVRGLKDTSSSSSSITVARPSEAVQMGKLSLPGVLFPLLYISAESLRCIMDSTPEDKIDDLGFIERCGNPSKPTWWVSIFLFVSWGLTYVIPPLLTSDRTPTWGDVMNLNMGRIEALQFTLFSTLSVEALVLYALTNEEGKELDNFLEGLMNVMRVNYAILGLIVIYEYVIKPAIFRPTTRSHTSSSVTSQDAVHLPHANNPSNTITAL</sequence>
<keyword evidence="3" id="KW-0812">Transmembrane</keyword>
<feature type="transmembrane region" description="Helical" evidence="3">
    <location>
        <begin position="261"/>
        <end position="277"/>
    </location>
</feature>
<keyword evidence="1" id="KW-0175">Coiled coil</keyword>
<feature type="transmembrane region" description="Helical" evidence="3">
    <location>
        <begin position="181"/>
        <end position="201"/>
    </location>
</feature>
<comment type="caution">
    <text evidence="4">The sequence shown here is derived from an EMBL/GenBank/DDBJ whole genome shotgun (WGS) entry which is preliminary data.</text>
</comment>
<protein>
    <submittedName>
        <fullName evidence="4">Uncharacterized protein</fullName>
    </submittedName>
</protein>
<name>A0A9W7DTQ7_9STRA</name>
<feature type="coiled-coil region" evidence="1">
    <location>
        <begin position="17"/>
        <end position="58"/>
    </location>
</feature>
<evidence type="ECO:0000256" key="3">
    <source>
        <dbReference type="SAM" id="Phobius"/>
    </source>
</evidence>
<dbReference type="OrthoDB" id="210967at2759"/>
<feature type="transmembrane region" description="Helical" evidence="3">
    <location>
        <begin position="222"/>
        <end position="241"/>
    </location>
</feature>
<evidence type="ECO:0000313" key="5">
    <source>
        <dbReference type="Proteomes" id="UP001165085"/>
    </source>
</evidence>